<dbReference type="Gene3D" id="2.60.120.10">
    <property type="entry name" value="Jelly Rolls"/>
    <property type="match status" value="1"/>
</dbReference>
<dbReference type="Pfam" id="PF07883">
    <property type="entry name" value="Cupin_2"/>
    <property type="match status" value="1"/>
</dbReference>
<dbReference type="InterPro" id="IPR013096">
    <property type="entry name" value="Cupin_2"/>
</dbReference>
<proteinExistence type="predicted"/>
<evidence type="ECO:0000313" key="2">
    <source>
        <dbReference type="EMBL" id="MEX4006093.1"/>
    </source>
</evidence>
<accession>A0ABV3WN62</accession>
<comment type="caution">
    <text evidence="2">The sequence shown here is derived from an EMBL/GenBank/DDBJ whole genome shotgun (WGS) entry which is preliminary data.</text>
</comment>
<dbReference type="PANTHER" id="PTHR43698">
    <property type="entry name" value="RIBD C-TERMINAL DOMAIN CONTAINING PROTEIN"/>
    <property type="match status" value="1"/>
</dbReference>
<keyword evidence="3" id="KW-1185">Reference proteome</keyword>
<dbReference type="RefSeq" id="WP_173188481.1">
    <property type="nucleotide sequence ID" value="NZ_CBDDTD010000001.1"/>
</dbReference>
<dbReference type="PANTHER" id="PTHR43698:SF1">
    <property type="entry name" value="BLL4564 PROTEIN"/>
    <property type="match status" value="1"/>
</dbReference>
<feature type="domain" description="Cupin type-2" evidence="1">
    <location>
        <begin position="41"/>
        <end position="107"/>
    </location>
</feature>
<evidence type="ECO:0000313" key="3">
    <source>
        <dbReference type="Proteomes" id="UP001559025"/>
    </source>
</evidence>
<dbReference type="InterPro" id="IPR014710">
    <property type="entry name" value="RmlC-like_jellyroll"/>
</dbReference>
<dbReference type="InterPro" id="IPR047263">
    <property type="entry name" value="HNL-like_cupin"/>
</dbReference>
<reference evidence="2 3" key="1">
    <citation type="submission" date="2024-01" db="EMBL/GenBank/DDBJ databases">
        <title>New evidence supports the origin of RcGTA from prophage.</title>
        <authorList>
            <person name="Xu Y."/>
            <person name="Liu B."/>
            <person name="Chen F."/>
        </authorList>
    </citation>
    <scope>NUCLEOTIDE SEQUENCE [LARGE SCALE GENOMIC DNA]</scope>
    <source>
        <strain evidence="2 3">CBW1107-2</strain>
    </source>
</reference>
<dbReference type="InterPro" id="IPR011051">
    <property type="entry name" value="RmlC_Cupin_sf"/>
</dbReference>
<dbReference type="Proteomes" id="UP001559025">
    <property type="component" value="Unassembled WGS sequence"/>
</dbReference>
<dbReference type="CDD" id="cd02233">
    <property type="entry name" value="cupin_HNL-like"/>
    <property type="match status" value="1"/>
</dbReference>
<evidence type="ECO:0000259" key="1">
    <source>
        <dbReference type="Pfam" id="PF07883"/>
    </source>
</evidence>
<dbReference type="EMBL" id="JAZHFV010000001">
    <property type="protein sequence ID" value="MEX4006093.1"/>
    <property type="molecule type" value="Genomic_DNA"/>
</dbReference>
<organism evidence="2 3">
    <name type="scientific">Neoaquamicrobium sediminum</name>
    <dbReference type="NCBI Taxonomy" id="1849104"/>
    <lineage>
        <taxon>Bacteria</taxon>
        <taxon>Pseudomonadati</taxon>
        <taxon>Pseudomonadota</taxon>
        <taxon>Alphaproteobacteria</taxon>
        <taxon>Hyphomicrobiales</taxon>
        <taxon>Phyllobacteriaceae</taxon>
        <taxon>Neoaquamicrobium</taxon>
    </lineage>
</organism>
<name>A0ABV3WN62_9HYPH</name>
<sequence length="131" mass="14381">MKIVRNSDQPSAKGPAEYFTGSVRIDSQFAAPEPARAAAAVVTFEPGARTAWHTHPLGQRLLIVSGEGWVQKKGEAKQLVQAGDTVWFEPDEKHWHGATDTKAMVHIAIQEARDGSPVNWMEQVSDDDYLG</sequence>
<gene>
    <name evidence="2" type="ORF">V1479_02190</name>
</gene>
<protein>
    <submittedName>
        <fullName evidence="2">Cupin domain-containing protein</fullName>
    </submittedName>
</protein>
<dbReference type="SUPFAM" id="SSF51182">
    <property type="entry name" value="RmlC-like cupins"/>
    <property type="match status" value="1"/>
</dbReference>